<proteinExistence type="predicted"/>
<evidence type="ECO:0000256" key="1">
    <source>
        <dbReference type="SAM" id="Coils"/>
    </source>
</evidence>
<keyword evidence="5" id="KW-1185">Reference proteome</keyword>
<evidence type="ECO:0000313" key="5">
    <source>
        <dbReference type="Proteomes" id="UP000235589"/>
    </source>
</evidence>
<dbReference type="Gene3D" id="2.160.20.110">
    <property type="match status" value="2"/>
</dbReference>
<dbReference type="AlphaFoldDB" id="A0A2K9P363"/>
<keyword evidence="3" id="KW-0472">Membrane</keyword>
<gene>
    <name evidence="4" type="ORF">B9O19_01554</name>
</gene>
<keyword evidence="1" id="KW-0175">Coiled coil</keyword>
<keyword evidence="3" id="KW-1133">Transmembrane helix</keyword>
<evidence type="ECO:0000313" key="4">
    <source>
        <dbReference type="EMBL" id="AUO19712.1"/>
    </source>
</evidence>
<evidence type="ECO:0000256" key="3">
    <source>
        <dbReference type="SAM" id="Phobius"/>
    </source>
</evidence>
<keyword evidence="3" id="KW-0812">Transmembrane</keyword>
<dbReference type="EMBL" id="CP020991">
    <property type="protein sequence ID" value="AUO19712.1"/>
    <property type="molecule type" value="Genomic_DNA"/>
</dbReference>
<feature type="coiled-coil region" evidence="1">
    <location>
        <begin position="567"/>
        <end position="601"/>
    </location>
</feature>
<dbReference type="Proteomes" id="UP000235589">
    <property type="component" value="Chromosome"/>
</dbReference>
<accession>A0A2K9P363</accession>
<feature type="compositionally biased region" description="Basic and acidic residues" evidence="2">
    <location>
        <begin position="1133"/>
        <end position="1179"/>
    </location>
</feature>
<organism evidence="4 5">
    <name type="scientific">Monoglobus pectinilyticus</name>
    <dbReference type="NCBI Taxonomy" id="1981510"/>
    <lineage>
        <taxon>Bacteria</taxon>
        <taxon>Bacillati</taxon>
        <taxon>Bacillota</taxon>
        <taxon>Clostridia</taxon>
        <taxon>Monoglobales</taxon>
        <taxon>Monoglobaceae</taxon>
        <taxon>Monoglobus</taxon>
    </lineage>
</organism>
<feature type="transmembrane region" description="Helical" evidence="3">
    <location>
        <begin position="1090"/>
        <end position="1112"/>
    </location>
</feature>
<feature type="region of interest" description="Disordered" evidence="2">
    <location>
        <begin position="1117"/>
        <end position="1179"/>
    </location>
</feature>
<dbReference type="PROSITE" id="PS51257">
    <property type="entry name" value="PROKAR_LIPOPROTEIN"/>
    <property type="match status" value="1"/>
</dbReference>
<dbReference type="RefSeq" id="WP_102365893.1">
    <property type="nucleotide sequence ID" value="NZ_CP020991.1"/>
</dbReference>
<evidence type="ECO:0000256" key="2">
    <source>
        <dbReference type="SAM" id="MobiDB-lite"/>
    </source>
</evidence>
<name>A0A2K9P363_9FIRM</name>
<sequence>MNRISENLRRGLAFMAALVILVSCPAEYICLAEGEGTAPVITISTPGDFAALAKNCVYDSYSRGMQVTLLNDIDMSGTEFEPMKIFCGTFEGGGHRITNIDLNFDGSAKGLCFELGEGGEIRNLNISGKVKAKKVTDGAASISDVIGSVVKNAGISTDIINENSISVLGGIVGKNQGRVINCSFDGEIEGDAIVGGIVGQNEENGYIEACYNVSSVLGNKDTGGVVGKNYGWVKSSKNSGKVNSSPVEESHNIGGICGINDGVLENCLNDAEIGYKNVGINIGGIVGNQSGCVIECQNIGDIFGSKSVGGIFGRFEPYTDISIEDLDRVKDDVNEIRENVKSDIDNSWNNTINDIDSLRDRLNNDINGVLDRFGFFGGGGLLSNLLGLSGTKSSLSGALDSLTSSQTGLLDAIRDRISSSDSGSLTGLLDSLSDSAREISDDLGGLSESGSLLLDQLNDETKGSLGEALDSINNTIDTANRAGESLNDVLQDVDNLITDANDAYNDGDWQTLSDRLDSLDGRLDYIQDTMLDPISSSITSSLNAVTRTLNSIRNDSNDIADAISGPLKQAETILKNAKAQIDAANEQITKIRTDIKQAIEKVNDILSGLFPTAKPKTVGSVISDTIFMTAYADEKLDLNEDEIKDTLKNLTSVDIDISRNVAGMNTDDALVMYCVNSGEVTGEKDLGGIGGTIGIESAVKYGNNVTLPSGKIITPTSIVKAVVNGCISEGEVFSRNGYGGGVVGDASFGIIKNSVTETNITSDEGGYVGGIAGYSKGKIYNCAAISDLKGSDHVGGIAGEGDTIATCYALPRIDGVVEKSGAITGTAGGVVQNNYFIKEGLSGIDGTDYEGKAVALDYTEMTGADNIPEKMTGFSNDTWYMGSGDIFLPQNRVLSDNSASNIGALIKSKSAEYAAFHFKVKFDIDEETVKEFTVDYNTVLNSEEIPDIEPRDGYCPQWDKDTSDPIRRNTIFKAEYLDAVKTLGTAEEPPLLLVEGNFKDGSEVHAWEADSEGEYSGDYKTVAAYEFEITPEYSGKIKVHIRDKDEDGNCIGIVINGKTKILDAERDGSYLVFETDRAGQFTVLHRRSNIWKILGILLLAFGLLILIGVTAYKRSGMAKTKPKDKSPNLTDNDAEKNKIVADGDAEKLAKAKADIKEPKQRERDEISTAKEKYKKTVDK</sequence>
<evidence type="ECO:0008006" key="6">
    <source>
        <dbReference type="Google" id="ProtNLM"/>
    </source>
</evidence>
<dbReference type="GeneID" id="98062948"/>
<dbReference type="OrthoDB" id="2067910at2"/>
<dbReference type="KEGG" id="mpec:B9O19_01554"/>
<reference evidence="4 5" key="1">
    <citation type="submission" date="2017-04" db="EMBL/GenBank/DDBJ databases">
        <title>Monoglobus pectinilyticus 14 draft genome.</title>
        <authorList>
            <person name="Kim C."/>
            <person name="Rosendale D.I."/>
            <person name="Kelly W.J."/>
            <person name="Tannock G.W."/>
            <person name="Patchett M.L."/>
            <person name="Jordens J.Z."/>
        </authorList>
    </citation>
    <scope>NUCLEOTIDE SEQUENCE [LARGE SCALE GENOMIC DNA]</scope>
    <source>
        <strain evidence="4 5">14</strain>
    </source>
</reference>
<protein>
    <recommendedName>
        <fullName evidence="6">GLUG domain-containing protein</fullName>
    </recommendedName>
</protein>